<name>A0ABS7GAE3_9BACT</name>
<evidence type="ECO:0000313" key="2">
    <source>
        <dbReference type="Proteomes" id="UP000812961"/>
    </source>
</evidence>
<protein>
    <submittedName>
        <fullName evidence="1">Uncharacterized protein</fullName>
    </submittedName>
</protein>
<accession>A0ABS7GAE3</accession>
<evidence type="ECO:0000313" key="1">
    <source>
        <dbReference type="EMBL" id="MBW8684633.1"/>
    </source>
</evidence>
<dbReference type="RefSeq" id="WP_220249850.1">
    <property type="nucleotide sequence ID" value="NZ_JAICCF010000002.1"/>
</dbReference>
<dbReference type="Proteomes" id="UP000812961">
    <property type="component" value="Unassembled WGS sequence"/>
</dbReference>
<proteinExistence type="predicted"/>
<comment type="caution">
    <text evidence="1">The sequence shown here is derived from an EMBL/GenBank/DDBJ whole genome shotgun (WGS) entry which is preliminary data.</text>
</comment>
<gene>
    <name evidence="1" type="ORF">K1Y79_09850</name>
</gene>
<organism evidence="1 2">
    <name type="scientific">Chitinophaga rhizophila</name>
    <dbReference type="NCBI Taxonomy" id="2866212"/>
    <lineage>
        <taxon>Bacteria</taxon>
        <taxon>Pseudomonadati</taxon>
        <taxon>Bacteroidota</taxon>
        <taxon>Chitinophagia</taxon>
        <taxon>Chitinophagales</taxon>
        <taxon>Chitinophagaceae</taxon>
        <taxon>Chitinophaga</taxon>
    </lineage>
</organism>
<dbReference type="EMBL" id="JAICCF010000002">
    <property type="protein sequence ID" value="MBW8684633.1"/>
    <property type="molecule type" value="Genomic_DNA"/>
</dbReference>
<sequence>MKTFKLSNTINTEVTIYFEPVGDCFQLPAKEQMELLIFDEEAGLGNHSCEIVIGVENGGTAITIFAEKNKFQARYKGQAVNVM</sequence>
<keyword evidence="2" id="KW-1185">Reference proteome</keyword>
<reference evidence="1 2" key="1">
    <citation type="submission" date="2021-08" db="EMBL/GenBank/DDBJ databases">
        <title>The genome sequence of Chitinophaga sp. B61.</title>
        <authorList>
            <person name="Zhang X."/>
        </authorList>
    </citation>
    <scope>NUCLEOTIDE SEQUENCE [LARGE SCALE GENOMIC DNA]</scope>
    <source>
        <strain evidence="1 2">B61</strain>
    </source>
</reference>